<protein>
    <recommendedName>
        <fullName evidence="3">FHF complex subunit HOOK-interacting protein C-terminal domain-containing protein</fullName>
    </recommendedName>
</protein>
<dbReference type="InterPro" id="IPR045669">
    <property type="entry name" value="FHIP_C"/>
</dbReference>
<organism evidence="4 5">
    <name type="scientific">Erysiphe neolycopersici</name>
    <dbReference type="NCBI Taxonomy" id="212602"/>
    <lineage>
        <taxon>Eukaryota</taxon>
        <taxon>Fungi</taxon>
        <taxon>Dikarya</taxon>
        <taxon>Ascomycota</taxon>
        <taxon>Pezizomycotina</taxon>
        <taxon>Leotiomycetes</taxon>
        <taxon>Erysiphales</taxon>
        <taxon>Erysiphaceae</taxon>
        <taxon>Erysiphe</taxon>
    </lineage>
</organism>
<feature type="region of interest" description="Disordered" evidence="2">
    <location>
        <begin position="863"/>
        <end position="894"/>
    </location>
</feature>
<feature type="compositionally biased region" description="Basic and acidic residues" evidence="2">
    <location>
        <begin position="863"/>
        <end position="882"/>
    </location>
</feature>
<evidence type="ECO:0000313" key="5">
    <source>
        <dbReference type="Proteomes" id="UP000286134"/>
    </source>
</evidence>
<comment type="similarity">
    <text evidence="1">Belongs to the FHIP family.</text>
</comment>
<dbReference type="AlphaFoldDB" id="A0A420HIX1"/>
<feature type="compositionally biased region" description="Polar residues" evidence="2">
    <location>
        <begin position="751"/>
        <end position="760"/>
    </location>
</feature>
<dbReference type="PANTHER" id="PTHR21705:SF11">
    <property type="entry name" value="FHIP FAMILY PROTEIN CG3558"/>
    <property type="match status" value="1"/>
</dbReference>
<dbReference type="PANTHER" id="PTHR21705">
    <property type="entry name" value="RAI16 PROTEIN-RELATED"/>
    <property type="match status" value="1"/>
</dbReference>
<feature type="region of interest" description="Disordered" evidence="2">
    <location>
        <begin position="751"/>
        <end position="830"/>
    </location>
</feature>
<evidence type="ECO:0000313" key="4">
    <source>
        <dbReference type="EMBL" id="RKF57380.1"/>
    </source>
</evidence>
<evidence type="ECO:0000256" key="1">
    <source>
        <dbReference type="ARBA" id="ARBA00024336"/>
    </source>
</evidence>
<feature type="domain" description="FHF complex subunit HOOK-interacting protein C-terminal" evidence="3">
    <location>
        <begin position="577"/>
        <end position="708"/>
    </location>
</feature>
<feature type="compositionally biased region" description="Polar residues" evidence="2">
    <location>
        <begin position="804"/>
        <end position="817"/>
    </location>
</feature>
<comment type="caution">
    <text evidence="4">The sequence shown here is derived from an EMBL/GenBank/DDBJ whole genome shotgun (WGS) entry which is preliminary data.</text>
</comment>
<reference evidence="4 5" key="1">
    <citation type="journal article" date="2018" name="BMC Genomics">
        <title>Comparative genome analyses reveal sequence features reflecting distinct modes of host-adaptation between dicot and monocot powdery mildew.</title>
        <authorList>
            <person name="Wu Y."/>
            <person name="Ma X."/>
            <person name="Pan Z."/>
            <person name="Kale S.D."/>
            <person name="Song Y."/>
            <person name="King H."/>
            <person name="Zhang Q."/>
            <person name="Presley C."/>
            <person name="Deng X."/>
            <person name="Wei C.I."/>
            <person name="Xiao S."/>
        </authorList>
    </citation>
    <scope>NUCLEOTIDE SEQUENCE [LARGE SCALE GENOMIC DNA]</scope>
    <source>
        <strain evidence="4">UMSG2</strain>
    </source>
</reference>
<dbReference type="OrthoDB" id="5350595at2759"/>
<evidence type="ECO:0000259" key="3">
    <source>
        <dbReference type="Pfam" id="PF19314"/>
    </source>
</evidence>
<dbReference type="InterPro" id="IPR019384">
    <property type="entry name" value="FHIP"/>
</dbReference>
<gene>
    <name evidence="4" type="ORF">OnM2_074012</name>
</gene>
<name>A0A420HIX1_9PEZI</name>
<dbReference type="Pfam" id="PF19314">
    <property type="entry name" value="DUF5917"/>
    <property type="match status" value="1"/>
</dbReference>
<sequence>MDFWSRLLAGTPLVSTDKTTSRNPEKRLACFKKEYFQLLSHIKLGLSNILADYESAETIRTSLQELTSILSDESRRPSPHPCISFASSEKIYVQIEKIAILSCNEGIIRESVAIFSTLIESEEEDFVENHVFSRSLMRLLVQITGANSIRLGSDTEVEVVELAFNITTKIRLDPDILPAWFASQSCYKISEKELGQLEKFTGKTNKEDFPLFYLLIEYIHHEGRIGDFARTGLLYIIEAASNSIDLEQWIVESDLATLMATGLGALYSQLSRKLVIDYPDEELAPVLALSDYQHPITNSEIVSSSSNEFQLQIETFLSHLVFWQDVLNHCKSTEIKQTLLDHFQVIFLQQLLYPSLLESSDLDGGSSVAVLTYLRRILEALEHPDMIHLILHYLLALPDLAPSLSNVRVSMSAARQRKSVDLATLMASQVEAKPSPALYNLVDLIHGSLTSPKKETISVTLQLISVILKKHHRYAVTTLFRTSQILSGRPPRTIGAQNGIMRFLLGLAGQLGGDYNVLDGIYHNHVKDCMNSLECHSCSVTMIYPQVAINLPKITGVHATIPGAPRDIRLHTLRADDPMLQIIVEMLGTFLINSVEMNLSLTAAIIDLATCGYMRIDGWLLPDLSNYNHEQDDSTIESISKSILIDPIEAQEEAQIRSLKLARQIPRWTESQIPALLNVLSNVIEQVGVYKAQIPRFDELLQQRRQAFLTASTSISTTKIIHQQQYKSNVDLNSHSSPRPQSALDTLTQRIFSERTTPTRPKSPRGRTNQDRGSKQVTTPESINSSGSRSTSAIPRSARGRETLQASNSSTYLSNYTEKAENSSRHRGAPVNQAESFLAEDQSIMKKKVVLPTADKKVVMWESRNTEDDRKKCPIDQKKENNSTEDDDTINNQEETENQKFVSVNHLLTNVMIVQEFLLELAALVQVRASLFGEVSFG</sequence>
<dbReference type="Proteomes" id="UP000286134">
    <property type="component" value="Unassembled WGS sequence"/>
</dbReference>
<feature type="compositionally biased region" description="Polar residues" evidence="2">
    <location>
        <begin position="775"/>
        <end position="794"/>
    </location>
</feature>
<dbReference type="Pfam" id="PF10257">
    <property type="entry name" value="RAI16-like"/>
    <property type="match status" value="1"/>
</dbReference>
<proteinExistence type="inferred from homology"/>
<evidence type="ECO:0000256" key="2">
    <source>
        <dbReference type="SAM" id="MobiDB-lite"/>
    </source>
</evidence>
<keyword evidence="5" id="KW-1185">Reference proteome</keyword>
<dbReference type="STRING" id="212602.A0A420HIX1"/>
<accession>A0A420HIX1</accession>
<dbReference type="EMBL" id="MCFK01007463">
    <property type="protein sequence ID" value="RKF57380.1"/>
    <property type="molecule type" value="Genomic_DNA"/>
</dbReference>